<dbReference type="GO" id="GO:0003955">
    <property type="term" value="F:NAD(P)H dehydrogenase (quinone) activity"/>
    <property type="evidence" value="ECO:0007669"/>
    <property type="project" value="UniProtKB-EC"/>
</dbReference>
<dbReference type="EMBL" id="JACHVX010000005">
    <property type="protein sequence ID" value="MBB2924415.1"/>
    <property type="molecule type" value="Genomic_DNA"/>
</dbReference>
<comment type="caution">
    <text evidence="2">The sequence shown here is derived from an EMBL/GenBank/DDBJ whole genome shotgun (WGS) entry which is preliminary data.</text>
</comment>
<dbReference type="CDD" id="cd05269">
    <property type="entry name" value="TMR_SDR_a"/>
    <property type="match status" value="1"/>
</dbReference>
<keyword evidence="2" id="KW-0560">Oxidoreductase</keyword>
<reference evidence="2 3" key="2">
    <citation type="submission" date="2020-08" db="EMBL/GenBank/DDBJ databases">
        <authorList>
            <person name="Partida-Martinez L."/>
            <person name="Huntemann M."/>
            <person name="Clum A."/>
            <person name="Wang J."/>
            <person name="Palaniappan K."/>
            <person name="Ritter S."/>
            <person name="Chen I.-M."/>
            <person name="Stamatis D."/>
            <person name="Reddy T."/>
            <person name="O'Malley R."/>
            <person name="Daum C."/>
            <person name="Shapiro N."/>
            <person name="Ivanova N."/>
            <person name="Kyrpides N."/>
            <person name="Woyke T."/>
        </authorList>
    </citation>
    <scope>NUCLEOTIDE SEQUENCE [LARGE SCALE GENOMIC DNA]</scope>
    <source>
        <strain evidence="2 3">RAS26</strain>
    </source>
</reference>
<dbReference type="PANTHER" id="PTHR47129">
    <property type="entry name" value="QUINONE OXIDOREDUCTASE 2"/>
    <property type="match status" value="1"/>
</dbReference>
<evidence type="ECO:0000259" key="1">
    <source>
        <dbReference type="Pfam" id="PF13460"/>
    </source>
</evidence>
<dbReference type="InterPro" id="IPR052718">
    <property type="entry name" value="NmrA-type_oxidoreductase"/>
</dbReference>
<reference evidence="2 3" key="1">
    <citation type="submission" date="2020-08" db="EMBL/GenBank/DDBJ databases">
        <title>The Agave Microbiome: Exploring the role of microbial communities in plant adaptations to desert environments.</title>
        <authorList>
            <person name="Partida-Martinez L.P."/>
        </authorList>
    </citation>
    <scope>NUCLEOTIDE SEQUENCE [LARGE SCALE GENOMIC DNA]</scope>
    <source>
        <strain evidence="2 3">RAS26</strain>
    </source>
</reference>
<dbReference type="EC" id="1.6.5.2" evidence="2"/>
<dbReference type="Gene3D" id="3.90.25.10">
    <property type="entry name" value="UDP-galactose 4-epimerase, domain 1"/>
    <property type="match status" value="1"/>
</dbReference>
<sequence length="288" mass="29443">MSVVVTGATGHLGRLVVTELLARGVPADDVVATGRRVEALADLAAQGVRVVASDYADPGSLRSAFAGADAVLLVSGNEVGQRVTQHGNAIEAAKAAGVRHLVYTSAPRATTSDLVLAPEHKATEELLAASGLTTTVLRNNWYTENYVATLEQARATGEVVASAGDGRVASATRADFAAAAAVVLTTPGHEGTVYELGGDTAWTHHELAAAIGEVLGREVAYRPVSPEEHLAVLTTAGLDEGTAGFVVALDGNIRDGALADVAGDLSRLTGRPTTALVDGLRAAVEPTR</sequence>
<dbReference type="Pfam" id="PF13460">
    <property type="entry name" value="NAD_binding_10"/>
    <property type="match status" value="1"/>
</dbReference>
<dbReference type="Gene3D" id="3.40.50.720">
    <property type="entry name" value="NAD(P)-binding Rossmann-like Domain"/>
    <property type="match status" value="1"/>
</dbReference>
<dbReference type="SUPFAM" id="SSF51735">
    <property type="entry name" value="NAD(P)-binding Rossmann-fold domains"/>
    <property type="match status" value="1"/>
</dbReference>
<dbReference type="AlphaFoldDB" id="A0A7W4YBY5"/>
<protein>
    <submittedName>
        <fullName evidence="2">NAD(P)H dehydrogenase (Quinone)</fullName>
        <ecNumber evidence="2">1.6.5.2</ecNumber>
    </submittedName>
</protein>
<feature type="domain" description="NAD(P)-binding" evidence="1">
    <location>
        <begin position="7"/>
        <end position="187"/>
    </location>
</feature>
<evidence type="ECO:0000313" key="3">
    <source>
        <dbReference type="Proteomes" id="UP000518206"/>
    </source>
</evidence>
<dbReference type="RefSeq" id="WP_183297217.1">
    <property type="nucleotide sequence ID" value="NZ_JACHVX010000005.1"/>
</dbReference>
<evidence type="ECO:0000313" key="2">
    <source>
        <dbReference type="EMBL" id="MBB2924415.1"/>
    </source>
</evidence>
<accession>A0A7W4YBY5</accession>
<dbReference type="InterPro" id="IPR036291">
    <property type="entry name" value="NAD(P)-bd_dom_sf"/>
</dbReference>
<dbReference type="Proteomes" id="UP000518206">
    <property type="component" value="Unassembled WGS sequence"/>
</dbReference>
<name>A0A7W4YBY5_9CELL</name>
<organism evidence="2 3">
    <name type="scientific">Cellulomonas cellasea</name>
    <dbReference type="NCBI Taxonomy" id="43670"/>
    <lineage>
        <taxon>Bacteria</taxon>
        <taxon>Bacillati</taxon>
        <taxon>Actinomycetota</taxon>
        <taxon>Actinomycetes</taxon>
        <taxon>Micrococcales</taxon>
        <taxon>Cellulomonadaceae</taxon>
        <taxon>Cellulomonas</taxon>
    </lineage>
</organism>
<dbReference type="PANTHER" id="PTHR47129:SF1">
    <property type="entry name" value="NMRA-LIKE DOMAIN-CONTAINING PROTEIN"/>
    <property type="match status" value="1"/>
</dbReference>
<proteinExistence type="predicted"/>
<gene>
    <name evidence="2" type="ORF">FHR80_003348</name>
</gene>
<dbReference type="InterPro" id="IPR016040">
    <property type="entry name" value="NAD(P)-bd_dom"/>
</dbReference>